<dbReference type="InterPro" id="IPR003594">
    <property type="entry name" value="HATPase_dom"/>
</dbReference>
<dbReference type="PANTHER" id="PTHR45339:SF1">
    <property type="entry name" value="HYBRID SIGNAL TRANSDUCTION HISTIDINE KINASE J"/>
    <property type="match status" value="1"/>
</dbReference>
<evidence type="ECO:0000259" key="7">
    <source>
        <dbReference type="PROSITE" id="PS50110"/>
    </source>
</evidence>
<evidence type="ECO:0000256" key="1">
    <source>
        <dbReference type="ARBA" id="ARBA00022553"/>
    </source>
</evidence>
<evidence type="ECO:0000313" key="8">
    <source>
        <dbReference type="EMBL" id="OHS97448.1"/>
    </source>
</evidence>
<dbReference type="SUPFAM" id="SSF55874">
    <property type="entry name" value="ATPase domain of HSP90 chaperone/DNA topoisomerase II/histidine kinase"/>
    <property type="match status" value="1"/>
</dbReference>
<evidence type="ECO:0000256" key="2">
    <source>
        <dbReference type="ARBA" id="ARBA00023012"/>
    </source>
</evidence>
<dbReference type="SUPFAM" id="SSF47384">
    <property type="entry name" value="Homodimeric domain of signal transducing histidine kinase"/>
    <property type="match status" value="1"/>
</dbReference>
<feature type="domain" description="Histidine kinase" evidence="6">
    <location>
        <begin position="952"/>
        <end position="1216"/>
    </location>
</feature>
<feature type="transmembrane region" description="Helical" evidence="5">
    <location>
        <begin position="117"/>
        <end position="134"/>
    </location>
</feature>
<dbReference type="InterPro" id="IPR001789">
    <property type="entry name" value="Sig_transdc_resp-reg_receiver"/>
</dbReference>
<dbReference type="InterPro" id="IPR036890">
    <property type="entry name" value="HATPase_C_sf"/>
</dbReference>
<protein>
    <recommendedName>
        <fullName evidence="10">ATPase</fullName>
    </recommendedName>
</protein>
<dbReference type="PRINTS" id="PR00344">
    <property type="entry name" value="BCTRLSENSOR"/>
</dbReference>
<dbReference type="InterPro" id="IPR011006">
    <property type="entry name" value="CheY-like_superfamily"/>
</dbReference>
<dbReference type="Gene3D" id="1.10.287.130">
    <property type="match status" value="1"/>
</dbReference>
<dbReference type="Gene3D" id="3.30.565.10">
    <property type="entry name" value="Histidine kinase-like ATPase, C-terminal domain"/>
    <property type="match status" value="1"/>
</dbReference>
<dbReference type="InterPro" id="IPR005467">
    <property type="entry name" value="His_kinase_dom"/>
</dbReference>
<dbReference type="Proteomes" id="UP000179807">
    <property type="component" value="Unassembled WGS sequence"/>
</dbReference>
<dbReference type="Pfam" id="PF00072">
    <property type="entry name" value="Response_reg"/>
    <property type="match status" value="1"/>
</dbReference>
<dbReference type="PANTHER" id="PTHR45339">
    <property type="entry name" value="HYBRID SIGNAL TRANSDUCTION HISTIDINE KINASE J"/>
    <property type="match status" value="1"/>
</dbReference>
<feature type="region of interest" description="Disordered" evidence="4">
    <location>
        <begin position="1090"/>
        <end position="1117"/>
    </location>
</feature>
<keyword evidence="5" id="KW-1133">Transmembrane helix</keyword>
<organism evidence="8 9">
    <name type="scientific">Tritrichomonas foetus</name>
    <dbReference type="NCBI Taxonomy" id="1144522"/>
    <lineage>
        <taxon>Eukaryota</taxon>
        <taxon>Metamonada</taxon>
        <taxon>Parabasalia</taxon>
        <taxon>Tritrichomonadida</taxon>
        <taxon>Tritrichomonadidae</taxon>
        <taxon>Tritrichomonas</taxon>
    </lineage>
</organism>
<dbReference type="EMBL" id="MLAK01001115">
    <property type="protein sequence ID" value="OHS97448.1"/>
    <property type="molecule type" value="Genomic_DNA"/>
</dbReference>
<name>A0A1J4JEB2_9EUKA</name>
<dbReference type="Gene3D" id="3.40.50.2300">
    <property type="match status" value="1"/>
</dbReference>
<accession>A0A1J4JEB2</accession>
<dbReference type="SMART" id="SM00388">
    <property type="entry name" value="HisKA"/>
    <property type="match status" value="1"/>
</dbReference>
<dbReference type="OrthoDB" id="60033at2759"/>
<evidence type="ECO:0000313" key="9">
    <source>
        <dbReference type="Proteomes" id="UP000179807"/>
    </source>
</evidence>
<dbReference type="VEuPathDB" id="TrichDB:TRFO_09454"/>
<keyword evidence="2" id="KW-0902">Two-component regulatory system</keyword>
<dbReference type="PROSITE" id="PS50110">
    <property type="entry name" value="RESPONSE_REGULATORY"/>
    <property type="match status" value="1"/>
</dbReference>
<dbReference type="CDD" id="cd00082">
    <property type="entry name" value="HisKA"/>
    <property type="match status" value="1"/>
</dbReference>
<feature type="domain" description="Response regulatory" evidence="7">
    <location>
        <begin position="1391"/>
        <end position="1508"/>
    </location>
</feature>
<evidence type="ECO:0000259" key="6">
    <source>
        <dbReference type="PROSITE" id="PS50109"/>
    </source>
</evidence>
<keyword evidence="5" id="KW-0812">Transmembrane</keyword>
<dbReference type="InterPro" id="IPR004358">
    <property type="entry name" value="Sig_transdc_His_kin-like_C"/>
</dbReference>
<dbReference type="SUPFAM" id="SSF52172">
    <property type="entry name" value="CheY-like"/>
    <property type="match status" value="1"/>
</dbReference>
<sequence length="1520" mass="174446">MICEANSTFFSVFFITNALASQSISLCYNSINFPLRKTFSFDFSHESIEIFGTISHSLISQGFDIILGYTENASFLLTSSSGCIHEPYDKTIDIVCKEGEILENNIKIKSCVNVKKVFLLIILFFFLIISSYYYREKHILKSIQNDASVKFGSSYKYYWPSAQNQLIQDCVKEKIIKSKINSADFKNNDYILNKTISVPSRNSYFNVEFDDIPFKTTIKDVNYSVKSRYITDELEKFTLIDTNIINSDIEEAQIHLKHDDFSIKIKPLSNSQKIPFGSSSLMDNYTLNVILYLVRHLLIVENEENFKYLLMRASDRLALDGVALYKIELGQFKKLYDFIPNPKVEEIMESFLKEITFSPFLNCIVNAQTINGYRVAGTVTCHSSVRFAFITASESSCSLMRHSETVFMSMFSFFVPTVYLQFSDNNPNKTKLLKLFHKLTRPFDIYQISIVNGHIYWGCKKDQERISEIFQLSKDPTMLQRNDFTKKYIEIDKKKQLIKQQQQSESQQEHDLEIKSPISKRNHHGNDHYSIHECNLIKCHFDEKIPVETCQIKTLTSSRNATLWNIGPFVTPSKVEENTFASIFHPVFFDNKGKIMAQNTQLLNFRTICEFQDYENANVLHSNSKFYALLRFNNLFSRTPSSSYLSSSNIPTFPKLTSVSSSSSRKSINSMNSMQFPTLSSNLQDGGALIEIAQRIEEPMLIEFESKSRFAVWVVSFVTLDVVMSVTNKLTAKKIEPRFSFLLENCHKDDIKMINESIDHIKIVSSISLFIEVRLKLYTDNYEWYQILLTRSNSSYLTMFATNIHEHKRRVSLFQEIDQQLLTAMRFGNVICFYFDDTHFPSRVYNSATTPYQAIDINWTTIQYNILSEAQEQLTEVFQNTLEGGPPFSVECPAIFSEFKWLTIRGAQMTTPGHLLGIMLDITQMKEAERCAIEAKQNAEEAMNAKSKFLLSMSHEIRTPLCGICSLIDMLITTKLNDEQTQMLQIVKMSFTRLNELLNDTLDLAKIEQNEMDVVNVKFEPQEILTNLIRPYFKAATANGVEMFSKASPRLPKMYYGSPHCLSRIFSNIVSNAVKFTSQAGANSVLSAQKESSLDDDEIDNNHNTNRSNENVAEKYLGNNARQEKAKRISISVKDDEEGHLIIKVKDTGIGISESDQQRIFEIFTQGDTLITRPYGGLGVGLALVKKMLDLINGKLYLKSEVGVGSSFKVIFPFEPLLVPYIPKTLLSMNCQILYLTEENISPQSFKSLKRLTDFYGFEIIQDVNKVDYNRIVLVTLSNYKKFRETSLKIKKTAKTNVILLHVSNEGVDDPEFYSIIKPFRLDFISTFLSHILWMNKRSINEQNDKSSPYELKDDNNKMVRFTELNDSLIQGNESSPDKKQKNMNIFFNLRVLVVDDDKTNQFIMKKILDKLKCYYTVANNGIEGISSLKDETFDIAFIDHQMPFMDGPTTTKNIRESKAVYADIPIIAMTASVLKEDEQTCLEAGMDFVLIKPVTLEKITEFITKGIEVGKKKRENEKI</sequence>
<keyword evidence="9" id="KW-1185">Reference proteome</keyword>
<evidence type="ECO:0000256" key="3">
    <source>
        <dbReference type="PROSITE-ProRule" id="PRU00169"/>
    </source>
</evidence>
<dbReference type="GeneID" id="94829583"/>
<evidence type="ECO:0000256" key="5">
    <source>
        <dbReference type="SAM" id="Phobius"/>
    </source>
</evidence>
<evidence type="ECO:0008006" key="10">
    <source>
        <dbReference type="Google" id="ProtNLM"/>
    </source>
</evidence>
<feature type="compositionally biased region" description="Polar residues" evidence="4">
    <location>
        <begin position="1102"/>
        <end position="1111"/>
    </location>
</feature>
<dbReference type="PROSITE" id="PS50109">
    <property type="entry name" value="HIS_KIN"/>
    <property type="match status" value="1"/>
</dbReference>
<dbReference type="GO" id="GO:0000155">
    <property type="term" value="F:phosphorelay sensor kinase activity"/>
    <property type="evidence" value="ECO:0007669"/>
    <property type="project" value="InterPro"/>
</dbReference>
<reference evidence="8" key="1">
    <citation type="submission" date="2016-10" db="EMBL/GenBank/DDBJ databases">
        <authorList>
            <person name="Benchimol M."/>
            <person name="Almeida L.G."/>
            <person name="Vasconcelos A.T."/>
            <person name="Perreira-Neves A."/>
            <person name="Rosa I.A."/>
            <person name="Tasca T."/>
            <person name="Bogo M.R."/>
            <person name="de Souza W."/>
        </authorList>
    </citation>
    <scope>NUCLEOTIDE SEQUENCE [LARGE SCALE GENOMIC DNA]</scope>
    <source>
        <strain evidence="8">K</strain>
    </source>
</reference>
<dbReference type="RefSeq" id="XP_068350585.1">
    <property type="nucleotide sequence ID" value="XM_068494879.1"/>
</dbReference>
<dbReference type="SMART" id="SM00448">
    <property type="entry name" value="REC"/>
    <property type="match status" value="1"/>
</dbReference>
<evidence type="ECO:0000256" key="4">
    <source>
        <dbReference type="SAM" id="MobiDB-lite"/>
    </source>
</evidence>
<keyword evidence="1 3" id="KW-0597">Phosphoprotein</keyword>
<keyword evidence="5" id="KW-0472">Membrane</keyword>
<dbReference type="InterPro" id="IPR003661">
    <property type="entry name" value="HisK_dim/P_dom"/>
</dbReference>
<feature type="modified residue" description="4-aspartylphosphate" evidence="3">
    <location>
        <position position="1440"/>
    </location>
</feature>
<dbReference type="CDD" id="cd17546">
    <property type="entry name" value="REC_hyHK_CKI1_RcsC-like"/>
    <property type="match status" value="1"/>
</dbReference>
<gene>
    <name evidence="8" type="ORF">TRFO_09454</name>
</gene>
<dbReference type="SMART" id="SM00387">
    <property type="entry name" value="HATPase_c"/>
    <property type="match status" value="1"/>
</dbReference>
<proteinExistence type="predicted"/>
<comment type="caution">
    <text evidence="8">The sequence shown here is derived from an EMBL/GenBank/DDBJ whole genome shotgun (WGS) entry which is preliminary data.</text>
</comment>
<dbReference type="Pfam" id="PF00512">
    <property type="entry name" value="HisKA"/>
    <property type="match status" value="1"/>
</dbReference>
<dbReference type="InterPro" id="IPR036097">
    <property type="entry name" value="HisK_dim/P_sf"/>
</dbReference>
<dbReference type="Pfam" id="PF02518">
    <property type="entry name" value="HATPase_c"/>
    <property type="match status" value="1"/>
</dbReference>